<proteinExistence type="predicted"/>
<sequence length="279" mass="29743">MAVPKSARRTPAISAVASGAPRTPRSRSGRSGGGRREPRLEAPAQLETARPGADGADRPTSSQREPDARPRYRGGLHFRTRGRAKRVRSPGPLLSEPPGLGRCRATARPCDVLTIPDPGLTAGFTPSCSVDGPSDWGGAVSPAPPRTDSSRCRCQVPLPFSVIVKKHCEMWTWAFSFLILLCVLWGRKGDARLITRVSHHIKAPSRKTPRPLRHSLASLHVTPASQGCFRKADSPGIGAEIQPASACSGLYPIQSVKALCLALPSSGPVNHEPQTSQGQ</sequence>
<dbReference type="EMBL" id="JAINUF010000006">
    <property type="protein sequence ID" value="KAJ8357084.1"/>
    <property type="molecule type" value="Genomic_DNA"/>
</dbReference>
<reference evidence="2" key="1">
    <citation type="journal article" date="2023" name="Science">
        <title>Genome structures resolve the early diversification of teleost fishes.</title>
        <authorList>
            <person name="Parey E."/>
            <person name="Louis A."/>
            <person name="Montfort J."/>
            <person name="Bouchez O."/>
            <person name="Roques C."/>
            <person name="Iampietro C."/>
            <person name="Lluch J."/>
            <person name="Castinel A."/>
            <person name="Donnadieu C."/>
            <person name="Desvignes T."/>
            <person name="Floi Bucao C."/>
            <person name="Jouanno E."/>
            <person name="Wen M."/>
            <person name="Mejri S."/>
            <person name="Dirks R."/>
            <person name="Jansen H."/>
            <person name="Henkel C."/>
            <person name="Chen W.J."/>
            <person name="Zahm M."/>
            <person name="Cabau C."/>
            <person name="Klopp C."/>
            <person name="Thompson A.W."/>
            <person name="Robinson-Rechavi M."/>
            <person name="Braasch I."/>
            <person name="Lecointre G."/>
            <person name="Bobe J."/>
            <person name="Postlethwait J.H."/>
            <person name="Berthelot C."/>
            <person name="Roest Crollius H."/>
            <person name="Guiguen Y."/>
        </authorList>
    </citation>
    <scope>NUCLEOTIDE SEQUENCE</scope>
    <source>
        <strain evidence="2">WJC10195</strain>
    </source>
</reference>
<keyword evidence="3" id="KW-1185">Reference proteome</keyword>
<evidence type="ECO:0000313" key="3">
    <source>
        <dbReference type="Proteomes" id="UP001152622"/>
    </source>
</evidence>
<comment type="caution">
    <text evidence="2">The sequence shown here is derived from an EMBL/GenBank/DDBJ whole genome shotgun (WGS) entry which is preliminary data.</text>
</comment>
<name>A0A9Q1IX32_SYNKA</name>
<feature type="compositionally biased region" description="Basic residues" evidence="1">
    <location>
        <begin position="71"/>
        <end position="88"/>
    </location>
</feature>
<dbReference type="AlphaFoldDB" id="A0A9Q1IX32"/>
<evidence type="ECO:0000256" key="1">
    <source>
        <dbReference type="SAM" id="MobiDB-lite"/>
    </source>
</evidence>
<feature type="region of interest" description="Disordered" evidence="1">
    <location>
        <begin position="1"/>
        <end position="100"/>
    </location>
</feature>
<evidence type="ECO:0000313" key="2">
    <source>
        <dbReference type="EMBL" id="KAJ8357084.1"/>
    </source>
</evidence>
<protein>
    <submittedName>
        <fullName evidence="2">Uncharacterized protein</fullName>
    </submittedName>
</protein>
<accession>A0A9Q1IX32</accession>
<organism evidence="2 3">
    <name type="scientific">Synaphobranchus kaupii</name>
    <name type="common">Kaup's arrowtooth eel</name>
    <dbReference type="NCBI Taxonomy" id="118154"/>
    <lineage>
        <taxon>Eukaryota</taxon>
        <taxon>Metazoa</taxon>
        <taxon>Chordata</taxon>
        <taxon>Craniata</taxon>
        <taxon>Vertebrata</taxon>
        <taxon>Euteleostomi</taxon>
        <taxon>Actinopterygii</taxon>
        <taxon>Neopterygii</taxon>
        <taxon>Teleostei</taxon>
        <taxon>Anguilliformes</taxon>
        <taxon>Synaphobranchidae</taxon>
        <taxon>Synaphobranchus</taxon>
    </lineage>
</organism>
<feature type="compositionally biased region" description="Low complexity" evidence="1">
    <location>
        <begin position="89"/>
        <end position="100"/>
    </location>
</feature>
<dbReference type="Proteomes" id="UP001152622">
    <property type="component" value="Chromosome 6"/>
</dbReference>
<gene>
    <name evidence="2" type="ORF">SKAU_G00198780</name>
</gene>